<dbReference type="InterPro" id="IPR041679">
    <property type="entry name" value="DNA2/NAM7-like_C"/>
</dbReference>
<feature type="compositionally biased region" description="Low complexity" evidence="5">
    <location>
        <begin position="2146"/>
        <end position="2164"/>
    </location>
</feature>
<dbReference type="PANTHER" id="PTHR43392">
    <property type="entry name" value="AAA-TYPE ATPASE FAMILY PROTEIN / ANKYRIN REPEAT FAMILY PROTEIN"/>
    <property type="match status" value="1"/>
</dbReference>
<feature type="region of interest" description="Disordered" evidence="5">
    <location>
        <begin position="871"/>
        <end position="891"/>
    </location>
</feature>
<dbReference type="Pfam" id="PF17866">
    <property type="entry name" value="AAA_lid_6"/>
    <property type="match status" value="1"/>
</dbReference>
<dbReference type="Pfam" id="PF13087">
    <property type="entry name" value="AAA_12"/>
    <property type="match status" value="1"/>
</dbReference>
<dbReference type="InterPro" id="IPR047187">
    <property type="entry name" value="SF1_C_Upf1"/>
</dbReference>
<sequence>MSNDGGRLARLNTLFNNVLRGKQTITFPPQYSQFLEALCLQRDPPVCIDKIIASNVGLSSLQNAFWSNISVSFLNGPATDVLLYLQAPQIKTISSGQFLTKILQAIAEPPIFWNAFIGAFKAKQLSEKGQKCFAWLLLQLILTPSEAVSPYVPLAEELLPLLTASPHLDVRNIAHNIKNTISVASASAVAIAKDDVRPGGRHDNDFPDFHDIAILPTTNELASTEAPFLRPGTALDDPSTEEHREALYLDNQFRLLREDMIHEMREELQIALGKQKGRKHRGTVVDGMQIIGVSLGDDNRRSKWAIVFRCFADFPELQRIKSPMKRKAFLQKDNNKLLKHQSLTSLLVDGEVLAFPSVRREEDLLAKNPPEIVLEFEGEVSVRNFLLKMKTAKQVKLIQIEAAVFSYEPILNTLKRMKVLPLAQELLFWKDGSELSRPSQPPALQAAIQSFERNPGQDLRGVLSLDKSIILDDAQATSLLSGLKQNVSLIQGPPGTGKSFIGALLAKFIHDFSDQKILVVCYTNHALDQFLEDLLNVGIPIGNMVRIGGKSTARTDPMLLQKQPCAFRFGRGDYTIINELRADIAVRATSLPESFKRYLNSDIRNDALLAYLEFEEPVFYNAFQVPISEDGMNMVGGKGRKVDQFYLLQRWRNGQNAGIFMRSGNVKAATEIWDMSPVTRRSHLAKWEEAIRRDEIEDLYNLARTYNCLLDALSLKFRERDSFVLRSKRIIGCTTTAAAKYGIAIQSATPDVVLVEEAGEILESHVVTALGTAAKQLILIGDHKQLRPKVNNYRLSVEKGEGYDLNRSLFERLVLKGYPHQILVAQHRMRPEISALIRHLTYSDLVDAPQTQNRPHLRGIRDDVVFINHGHPEDDNPQIADRRDLGSKSSKQNTYEARMVLKIVKYLAQQGYGTDKMVVLTPYLGQLHKLRRELQDDTDPVLNDLDSYDLIRAGLLTAGAAKSAKRSLRLATIDNYQGEESDIVVVSLTRSNPHNDIGFMCAPERLNVLLSRARNALIMIGNSDTFTNAKKGKELWKSLFDLLKGQQHIYDGLPVRCEQHHDRTALLSTELQFDTLCPDGGCSEPCGAKLKCGRHVCPSKCHQLYDHSKMACHEIIPLRCTPKGHDQSYKCSESPPLVCKKCERDTKLAEAQRQKDFERQRKRDEEEAEHLLRIKEFEDKFAEQQQLLRDTQIKETRKNEIRQKMQDLQDAAELVRNTGSRPSSTTPLDSTPPPSVVSATDTSATTPLASSSSAPAQSTSDSSRPNKRPKKVDWQYQKAYEGVSNQAIDAIMDMVGLEAVKKQILRIKAKIDVSKRQNTDMSKERFNIVFLGNPGTGKTTVARHYVKFLASLQVLPGLAFEETTGSRLANDGVQGAKKLIEGVINAGGGAIFVDEAYQLTSEHNFQGSQVLDFLLAEMENNVGRIVFILAGYNKQMEKFFEHNPGLPSRVPYRLQFEDYKDEELLLMLEKILHKKYAGRLKVEDGLRGLYGRIAIRRLGRGRGKEGFGNARALENLVSKITECQAERLHMERRAGHRPDDLLLLREDLIGPDPSEAIVNSESWTKLKGLIGLTSVKESIQSLYDTIQLNYQKELQEQEPIQSPLNRVFLGSPGTGKTTVAKLYGKILADLGLLSNGEVVVKNPADFVGSALGESEKNTKAILATTAGKVLIIDEAYGLYGGGTTGQQSDPYKTAVVDTIVAEVQSTPGEDRCVLLLGYKQQIVEMFQSPFLGLSRRFAIEDAFYFDDFSTDELRQILDFKLKDQNLQATEEAKKVALEVLNRAKIRPNFGNAGEVENLLSKAKMHYISRTRGSQPSVVDTIFQPADFDPDFDRGSHADDNLDELFKDVVGCDGIVSKLRRYQKTASAGRRKGHDIRDLIPTCFVFKGPPGTGKTTTARKMGQVYFDMGFLSRPDVIECSASDIIAQYVGQTGPLVRKMFDKALGQVLFIDEAYRLKDGVFAKEAVDEIVDLLTQDRIKGKIVVILAGYDEDINELLSVNRGLTSRFPEEIIFQNLQPEECLAILSKQLKKKDVVLPGLDDETSATSVQLWEIFEAWSQLTSWGNARDVITVSQKMISLALQNSSDDEDTHLVLHPDDAVTCLQEMFAGRQDRSSNLPRPSAPFPSGIIPPVQVRDPGTVSAPSIRTKTTSKAKSAEPKSAALKKVGPEGVDARDLGVSDAVWNQLQLDKAAEIEATKRLEEDTRKAEEARAEAVRQEAEEQQRALQLELAAARERDQELKREREAQRLKELRAREERERREAELQARREAEENARKEDQKAQTKLRQMGVCVAGFRWIKQGDGYRCAGGAHFVSNAALGL</sequence>
<dbReference type="InterPro" id="IPR003959">
    <property type="entry name" value="ATPase_AAA_core"/>
</dbReference>
<keyword evidence="3" id="KW-0067">ATP-binding</keyword>
<dbReference type="CDD" id="cd06008">
    <property type="entry name" value="NF-X1-zinc-finger"/>
    <property type="match status" value="1"/>
</dbReference>
<accession>A0AA39QHF1</accession>
<dbReference type="SUPFAM" id="SSF52540">
    <property type="entry name" value="P-loop containing nucleoside triphosphate hydrolases"/>
    <property type="match status" value="4"/>
</dbReference>
<feature type="compositionally biased region" description="Basic and acidic residues" evidence="5">
    <location>
        <begin position="871"/>
        <end position="886"/>
    </location>
</feature>
<evidence type="ECO:0000256" key="5">
    <source>
        <dbReference type="SAM" id="MobiDB-lite"/>
    </source>
</evidence>
<dbReference type="CDD" id="cd00009">
    <property type="entry name" value="AAA"/>
    <property type="match status" value="2"/>
</dbReference>
<feature type="domain" description="AAA+ ATPase" evidence="6">
    <location>
        <begin position="1879"/>
        <end position="2012"/>
    </location>
</feature>
<evidence type="ECO:0000313" key="8">
    <source>
        <dbReference type="Proteomes" id="UP001175228"/>
    </source>
</evidence>
<dbReference type="InterPro" id="IPR041677">
    <property type="entry name" value="DNA2/NAM7_AAA_11"/>
</dbReference>
<keyword evidence="4" id="KW-0175">Coiled coil</keyword>
<dbReference type="SMART" id="SM00382">
    <property type="entry name" value="AAA"/>
    <property type="match status" value="4"/>
</dbReference>
<feature type="domain" description="AAA+ ATPase" evidence="6">
    <location>
        <begin position="1602"/>
        <end position="1763"/>
    </location>
</feature>
<dbReference type="GO" id="GO:0005524">
    <property type="term" value="F:ATP binding"/>
    <property type="evidence" value="ECO:0007669"/>
    <property type="project" value="UniProtKB-KW"/>
</dbReference>
<evidence type="ECO:0000256" key="1">
    <source>
        <dbReference type="ARBA" id="ARBA00010378"/>
    </source>
</evidence>
<feature type="compositionally biased region" description="Low complexity" evidence="5">
    <location>
        <begin position="1236"/>
        <end position="1263"/>
    </location>
</feature>
<dbReference type="FunFam" id="1.10.8.60:FF:000160">
    <property type="entry name" value="WGS project CABT00000000 data, contig 2.55"/>
    <property type="match status" value="1"/>
</dbReference>
<dbReference type="PRINTS" id="PR00819">
    <property type="entry name" value="CBXCFQXSUPER"/>
</dbReference>
<evidence type="ECO:0000259" key="6">
    <source>
        <dbReference type="SMART" id="SM00382"/>
    </source>
</evidence>
<feature type="compositionally biased region" description="Low complexity" evidence="5">
    <location>
        <begin position="1220"/>
        <end position="1229"/>
    </location>
</feature>
<evidence type="ECO:0000313" key="7">
    <source>
        <dbReference type="EMBL" id="KAK0501724.1"/>
    </source>
</evidence>
<protein>
    <submittedName>
        <fullName evidence="7">P-loop containing nucleoside triphosphate hydrolase protein</fullName>
    </submittedName>
</protein>
<feature type="region of interest" description="Disordered" evidence="5">
    <location>
        <begin position="2109"/>
        <end position="2167"/>
    </location>
</feature>
<dbReference type="Pfam" id="PF00004">
    <property type="entry name" value="AAA"/>
    <property type="match status" value="3"/>
</dbReference>
<dbReference type="InterPro" id="IPR027417">
    <property type="entry name" value="P-loop_NTPase"/>
</dbReference>
<proteinExistence type="inferred from homology"/>
<dbReference type="Proteomes" id="UP001175228">
    <property type="component" value="Unassembled WGS sequence"/>
</dbReference>
<name>A0AA39QHF1_9AGAR</name>
<dbReference type="GO" id="GO:0004386">
    <property type="term" value="F:helicase activity"/>
    <property type="evidence" value="ECO:0007669"/>
    <property type="project" value="InterPro"/>
</dbReference>
<dbReference type="InterPro" id="IPR041627">
    <property type="entry name" value="AAA_lid_6"/>
</dbReference>
<dbReference type="Pfam" id="PF13086">
    <property type="entry name" value="AAA_11"/>
    <property type="match status" value="1"/>
</dbReference>
<comment type="similarity">
    <text evidence="1">Belongs to the CbxX/CfxQ family.</text>
</comment>
<reference evidence="7" key="1">
    <citation type="submission" date="2023-06" db="EMBL/GenBank/DDBJ databases">
        <authorList>
            <consortium name="Lawrence Berkeley National Laboratory"/>
            <person name="Ahrendt S."/>
            <person name="Sahu N."/>
            <person name="Indic B."/>
            <person name="Wong-Bajracharya J."/>
            <person name="Merenyi Z."/>
            <person name="Ke H.-M."/>
            <person name="Monk M."/>
            <person name="Kocsube S."/>
            <person name="Drula E."/>
            <person name="Lipzen A."/>
            <person name="Balint B."/>
            <person name="Henrissat B."/>
            <person name="Andreopoulos B."/>
            <person name="Martin F.M."/>
            <person name="Harder C.B."/>
            <person name="Rigling D."/>
            <person name="Ford K.L."/>
            <person name="Foster G.D."/>
            <person name="Pangilinan J."/>
            <person name="Papanicolaou A."/>
            <person name="Barry K."/>
            <person name="LaButti K."/>
            <person name="Viragh M."/>
            <person name="Koriabine M."/>
            <person name="Yan M."/>
            <person name="Riley R."/>
            <person name="Champramary S."/>
            <person name="Plett K.L."/>
            <person name="Tsai I.J."/>
            <person name="Slot J."/>
            <person name="Sipos G."/>
            <person name="Plett J."/>
            <person name="Nagy L.G."/>
            <person name="Grigoriev I.V."/>
        </authorList>
    </citation>
    <scope>NUCLEOTIDE SEQUENCE</scope>
    <source>
        <strain evidence="7">HWK02</strain>
    </source>
</reference>
<organism evidence="7 8">
    <name type="scientific">Armillaria luteobubalina</name>
    <dbReference type="NCBI Taxonomy" id="153913"/>
    <lineage>
        <taxon>Eukaryota</taxon>
        <taxon>Fungi</taxon>
        <taxon>Dikarya</taxon>
        <taxon>Basidiomycota</taxon>
        <taxon>Agaricomycotina</taxon>
        <taxon>Agaricomycetes</taxon>
        <taxon>Agaricomycetidae</taxon>
        <taxon>Agaricales</taxon>
        <taxon>Marasmiineae</taxon>
        <taxon>Physalacriaceae</taxon>
        <taxon>Armillaria</taxon>
    </lineage>
</organism>
<feature type="region of interest" description="Disordered" evidence="5">
    <location>
        <begin position="1217"/>
        <end position="1273"/>
    </location>
</feature>
<dbReference type="Gene3D" id="1.10.8.60">
    <property type="match status" value="2"/>
</dbReference>
<dbReference type="CDD" id="cd18808">
    <property type="entry name" value="SF1_C_Upf1"/>
    <property type="match status" value="1"/>
</dbReference>
<dbReference type="FunFam" id="3.40.50.300:FF:001660">
    <property type="entry name" value="NF-X1 finger and helicase protein, putative"/>
    <property type="match status" value="1"/>
</dbReference>
<evidence type="ECO:0000256" key="4">
    <source>
        <dbReference type="SAM" id="Coils"/>
    </source>
</evidence>
<dbReference type="GO" id="GO:0016887">
    <property type="term" value="F:ATP hydrolysis activity"/>
    <property type="evidence" value="ECO:0007669"/>
    <property type="project" value="InterPro"/>
</dbReference>
<dbReference type="EMBL" id="JAUEPU010000006">
    <property type="protein sequence ID" value="KAK0501724.1"/>
    <property type="molecule type" value="Genomic_DNA"/>
</dbReference>
<dbReference type="PANTHER" id="PTHR43392:SF2">
    <property type="entry name" value="AAA-TYPE ATPASE FAMILY PROTEIN _ ANKYRIN REPEAT FAMILY PROTEIN"/>
    <property type="match status" value="1"/>
</dbReference>
<feature type="domain" description="AAA+ ATPase" evidence="6">
    <location>
        <begin position="1324"/>
        <end position="1460"/>
    </location>
</feature>
<evidence type="ECO:0000256" key="2">
    <source>
        <dbReference type="ARBA" id="ARBA00022741"/>
    </source>
</evidence>
<keyword evidence="7" id="KW-0378">Hydrolase</keyword>
<keyword evidence="8" id="KW-1185">Reference proteome</keyword>
<dbReference type="FunFam" id="3.40.50.300:FF:000216">
    <property type="entry name" value="Type VII secretion ATPase EccA"/>
    <property type="match status" value="3"/>
</dbReference>
<keyword evidence="2" id="KW-0547">Nucleotide-binding</keyword>
<dbReference type="CDD" id="cd17936">
    <property type="entry name" value="EEXXEc_NFX1"/>
    <property type="match status" value="1"/>
</dbReference>
<dbReference type="InterPro" id="IPR050773">
    <property type="entry name" value="CbxX/CfxQ_RuBisCO_ESX"/>
</dbReference>
<dbReference type="InterPro" id="IPR003593">
    <property type="entry name" value="AAA+_ATPase"/>
</dbReference>
<comment type="caution">
    <text evidence="7">The sequence shown here is derived from an EMBL/GenBank/DDBJ whole genome shotgun (WGS) entry which is preliminary data.</text>
</comment>
<dbReference type="Gene3D" id="3.40.50.300">
    <property type="entry name" value="P-loop containing nucleotide triphosphate hydrolases"/>
    <property type="match status" value="5"/>
</dbReference>
<dbReference type="InterPro" id="IPR000641">
    <property type="entry name" value="CbxX/CfxQ"/>
</dbReference>
<evidence type="ECO:0000256" key="3">
    <source>
        <dbReference type="ARBA" id="ARBA00022840"/>
    </source>
</evidence>
<feature type="coiled-coil region" evidence="4">
    <location>
        <begin position="2192"/>
        <end position="2287"/>
    </location>
</feature>
<gene>
    <name evidence="7" type="ORF">EDD18DRAFT_1066775</name>
</gene>
<feature type="domain" description="AAA+ ATPase" evidence="6">
    <location>
        <begin position="484"/>
        <end position="891"/>
    </location>
</feature>